<evidence type="ECO:0000256" key="1">
    <source>
        <dbReference type="ARBA" id="ARBA00006611"/>
    </source>
</evidence>
<accession>A0A1F4U2Y1</accession>
<dbReference type="InterPro" id="IPR037257">
    <property type="entry name" value="T2SS_E_N_sf"/>
</dbReference>
<protein>
    <recommendedName>
        <fullName evidence="4">AAA+ ATPase domain-containing protein</fullName>
    </recommendedName>
</protein>
<sequence length="502" mass="54891">MTAVAKNDSFGSVPEVDLAGYSIDASVIPSVPASLAEKYNLMPLFKAGKNLTVAMSDPKNVLALDELRTASGMEISVVKSNEKQIKEAISEYYGISAVIEDVVKNYKPIGEAKKVKVIGEEAAPIVKLVNVLITQALRERASDIHIEPEHNDVRVRFRVDGVLHEESVMPQFMSAPLVSRIKVLAGMDIAENRVPQDGRFEIKESGRSIDFRISTFPSAYGEKVVIRILDKGSMLYGLTDIGFSEENYKKFLGLIHKPHGIILITGPTGSGKTTTLYAALGEINSKELNVTTVEDPIEYELPGITQSQINVKAGLTFASALRSILRQDPDVVLVSEIRDGETAAIAVQAALTGHMVFSTLHTNDSSGAIVRLIDMKVEPFLIASSLEGVMAQRLVRTICKKCKIEAPPPEELKQRFPEIKSLAKGTGCKACKGSGFKGRTGIFELLIIDDQIRQMITRKASSDEIRKYAVEHGMKTLYQDGMEKVKAGATTLDEVLRVTELE</sequence>
<dbReference type="PANTHER" id="PTHR30258">
    <property type="entry name" value="TYPE II SECRETION SYSTEM PROTEIN GSPE-RELATED"/>
    <property type="match status" value="1"/>
</dbReference>
<dbReference type="Pfam" id="PF00437">
    <property type="entry name" value="T2SSE"/>
    <property type="match status" value="1"/>
</dbReference>
<dbReference type="Gene3D" id="3.40.50.300">
    <property type="entry name" value="P-loop containing nucleotide triphosphate hydrolases"/>
    <property type="match status" value="1"/>
</dbReference>
<dbReference type="Gene3D" id="3.30.300.160">
    <property type="entry name" value="Type II secretion system, protein E, N-terminal domain"/>
    <property type="match status" value="1"/>
</dbReference>
<name>A0A1F4U2Y1_UNCSA</name>
<dbReference type="GO" id="GO:0005524">
    <property type="term" value="F:ATP binding"/>
    <property type="evidence" value="ECO:0007669"/>
    <property type="project" value="UniProtKB-KW"/>
</dbReference>
<dbReference type="PANTHER" id="PTHR30258:SF1">
    <property type="entry name" value="PROTEIN TRANSPORT PROTEIN HOFB HOMOLOG"/>
    <property type="match status" value="1"/>
</dbReference>
<dbReference type="EMBL" id="MEUJ01000011">
    <property type="protein sequence ID" value="OGC39272.1"/>
    <property type="molecule type" value="Genomic_DNA"/>
</dbReference>
<evidence type="ECO:0000313" key="5">
    <source>
        <dbReference type="EMBL" id="OGC39272.1"/>
    </source>
</evidence>
<evidence type="ECO:0000256" key="2">
    <source>
        <dbReference type="ARBA" id="ARBA00022741"/>
    </source>
</evidence>
<dbReference type="AlphaFoldDB" id="A0A1F4U2Y1"/>
<keyword evidence="3" id="KW-0067">ATP-binding</keyword>
<reference evidence="5 6" key="1">
    <citation type="journal article" date="2016" name="Nat. Commun.">
        <title>Thousands of microbial genomes shed light on interconnected biogeochemical processes in an aquifer system.</title>
        <authorList>
            <person name="Anantharaman K."/>
            <person name="Brown C.T."/>
            <person name="Hug L.A."/>
            <person name="Sharon I."/>
            <person name="Castelle C.J."/>
            <person name="Probst A.J."/>
            <person name="Thomas B.C."/>
            <person name="Singh A."/>
            <person name="Wilkins M.J."/>
            <person name="Karaoz U."/>
            <person name="Brodie E.L."/>
            <person name="Williams K.H."/>
            <person name="Hubbard S.S."/>
            <person name="Banfield J.F."/>
        </authorList>
    </citation>
    <scope>NUCLEOTIDE SEQUENCE [LARGE SCALE GENOMIC DNA]</scope>
</reference>
<feature type="domain" description="AAA+ ATPase" evidence="4">
    <location>
        <begin position="258"/>
        <end position="384"/>
    </location>
</feature>
<dbReference type="FunFam" id="3.30.450.90:FF:000001">
    <property type="entry name" value="Type II secretion system ATPase GspE"/>
    <property type="match status" value="1"/>
</dbReference>
<proteinExistence type="inferred from homology"/>
<comment type="caution">
    <text evidence="5">The sequence shown here is derived from an EMBL/GenBank/DDBJ whole genome shotgun (WGS) entry which is preliminary data.</text>
</comment>
<keyword evidence="2" id="KW-0547">Nucleotide-binding</keyword>
<dbReference type="CDD" id="cd01129">
    <property type="entry name" value="PulE-GspE-like"/>
    <property type="match status" value="1"/>
</dbReference>
<dbReference type="GO" id="GO:0005886">
    <property type="term" value="C:plasma membrane"/>
    <property type="evidence" value="ECO:0007669"/>
    <property type="project" value="TreeGrafter"/>
</dbReference>
<dbReference type="SUPFAM" id="SSF160246">
    <property type="entry name" value="EspE N-terminal domain-like"/>
    <property type="match status" value="1"/>
</dbReference>
<gene>
    <name evidence="5" type="ORF">A2438_07080</name>
</gene>
<dbReference type="InterPro" id="IPR007831">
    <property type="entry name" value="T2SS_GspE_N"/>
</dbReference>
<dbReference type="FunFam" id="3.40.50.300:FF:000398">
    <property type="entry name" value="Type IV pilus assembly ATPase PilB"/>
    <property type="match status" value="1"/>
</dbReference>
<dbReference type="Gene3D" id="3.30.450.90">
    <property type="match status" value="1"/>
</dbReference>
<evidence type="ECO:0000256" key="3">
    <source>
        <dbReference type="ARBA" id="ARBA00022840"/>
    </source>
</evidence>
<organism evidence="5 6">
    <name type="scientific">candidate division WOR-1 bacterium RIFOXYC2_FULL_46_14</name>
    <dbReference type="NCBI Taxonomy" id="1802587"/>
    <lineage>
        <taxon>Bacteria</taxon>
        <taxon>Bacillati</taxon>
        <taxon>Saganbacteria</taxon>
    </lineage>
</organism>
<dbReference type="GO" id="GO:0016887">
    <property type="term" value="F:ATP hydrolysis activity"/>
    <property type="evidence" value="ECO:0007669"/>
    <property type="project" value="TreeGrafter"/>
</dbReference>
<dbReference type="InterPro" id="IPR027417">
    <property type="entry name" value="P-loop_NTPase"/>
</dbReference>
<evidence type="ECO:0000259" key="4">
    <source>
        <dbReference type="SMART" id="SM00382"/>
    </source>
</evidence>
<dbReference type="Pfam" id="PF05157">
    <property type="entry name" value="MshEN"/>
    <property type="match status" value="1"/>
</dbReference>
<evidence type="ECO:0000313" key="6">
    <source>
        <dbReference type="Proteomes" id="UP000179242"/>
    </source>
</evidence>
<dbReference type="InterPro" id="IPR003593">
    <property type="entry name" value="AAA+_ATPase"/>
</dbReference>
<dbReference type="SMART" id="SM00382">
    <property type="entry name" value="AAA"/>
    <property type="match status" value="1"/>
</dbReference>
<dbReference type="FunFam" id="3.30.300.160:FF:000002">
    <property type="entry name" value="Type II secretion system protein E"/>
    <property type="match status" value="1"/>
</dbReference>
<dbReference type="SUPFAM" id="SSF52540">
    <property type="entry name" value="P-loop containing nucleoside triphosphate hydrolases"/>
    <property type="match status" value="1"/>
</dbReference>
<dbReference type="Proteomes" id="UP000179242">
    <property type="component" value="Unassembled WGS sequence"/>
</dbReference>
<comment type="similarity">
    <text evidence="1">Belongs to the GSP E family.</text>
</comment>
<dbReference type="InterPro" id="IPR001482">
    <property type="entry name" value="T2SS/T4SS_dom"/>
</dbReference>